<reference evidence="1 2" key="1">
    <citation type="journal article" date="2014" name="Genome Biol. Evol.">
        <title>The genome of the myxosporean Thelohanellus kitauei shows adaptations to nutrient acquisition within its fish host.</title>
        <authorList>
            <person name="Yang Y."/>
            <person name="Xiong J."/>
            <person name="Zhou Z."/>
            <person name="Huo F."/>
            <person name="Miao W."/>
            <person name="Ran C."/>
            <person name="Liu Y."/>
            <person name="Zhang J."/>
            <person name="Feng J."/>
            <person name="Wang M."/>
            <person name="Wang M."/>
            <person name="Wang L."/>
            <person name="Yao B."/>
        </authorList>
    </citation>
    <scope>NUCLEOTIDE SEQUENCE [LARGE SCALE GENOMIC DNA]</scope>
    <source>
        <strain evidence="1">Wuqing</strain>
    </source>
</reference>
<name>A0A0C2IHH1_THEKT</name>
<sequence>MVKTFLLELSQGFSDPEYVEKILSGQKLIMYENLKIKCISIIDGDFIKSVFLQCASHLNHDSGFQLPETIFENVELKIFTKIMSRILTELNELCFIDQHNGYLYSNFLKIYPINSSQAPKGIRQSKCLSNYIYLSNILSVNQDSDRIPFPALLKRFILMYELKFIYGNTSSKLNQLTQHF</sequence>
<protein>
    <submittedName>
        <fullName evidence="1">Uncharacterized protein</fullName>
    </submittedName>
</protein>
<proteinExistence type="predicted"/>
<organism evidence="1 2">
    <name type="scientific">Thelohanellus kitauei</name>
    <name type="common">Myxosporean</name>
    <dbReference type="NCBI Taxonomy" id="669202"/>
    <lineage>
        <taxon>Eukaryota</taxon>
        <taxon>Metazoa</taxon>
        <taxon>Cnidaria</taxon>
        <taxon>Myxozoa</taxon>
        <taxon>Myxosporea</taxon>
        <taxon>Bivalvulida</taxon>
        <taxon>Platysporina</taxon>
        <taxon>Myxobolidae</taxon>
        <taxon>Thelohanellus</taxon>
    </lineage>
</organism>
<comment type="caution">
    <text evidence="1">The sequence shown here is derived from an EMBL/GenBank/DDBJ whole genome shotgun (WGS) entry which is preliminary data.</text>
</comment>
<dbReference type="Proteomes" id="UP000031668">
    <property type="component" value="Unassembled WGS sequence"/>
</dbReference>
<dbReference type="AlphaFoldDB" id="A0A0C2IHH1"/>
<keyword evidence="2" id="KW-1185">Reference proteome</keyword>
<gene>
    <name evidence="1" type="ORF">RF11_07684</name>
</gene>
<accession>A0A0C2IHH1</accession>
<dbReference type="EMBL" id="JWZT01004113">
    <property type="protein sequence ID" value="KII64764.1"/>
    <property type="molecule type" value="Genomic_DNA"/>
</dbReference>
<evidence type="ECO:0000313" key="2">
    <source>
        <dbReference type="Proteomes" id="UP000031668"/>
    </source>
</evidence>
<evidence type="ECO:0000313" key="1">
    <source>
        <dbReference type="EMBL" id="KII64764.1"/>
    </source>
</evidence>